<evidence type="ECO:0000313" key="2">
    <source>
        <dbReference type="EMBL" id="GFY87052.1"/>
    </source>
</evidence>
<sequence>MGKMMYRRLMGSKHLRQRLLLSTLSSRPILVDNIRSDATPPGLRPHEVSFLRLLQKISDECFIEINETDISQNSSS</sequence>
<gene>
    <name evidence="2" type="ORF">Acr_05g0006910</name>
</gene>
<dbReference type="PANTHER" id="PTHR11096">
    <property type="entry name" value="RNA 3' TERMINAL PHOSPHATE CYCLASE"/>
    <property type="match status" value="1"/>
</dbReference>
<organism evidence="2 3">
    <name type="scientific">Actinidia rufa</name>
    <dbReference type="NCBI Taxonomy" id="165716"/>
    <lineage>
        <taxon>Eukaryota</taxon>
        <taxon>Viridiplantae</taxon>
        <taxon>Streptophyta</taxon>
        <taxon>Embryophyta</taxon>
        <taxon>Tracheophyta</taxon>
        <taxon>Spermatophyta</taxon>
        <taxon>Magnoliopsida</taxon>
        <taxon>eudicotyledons</taxon>
        <taxon>Gunneridae</taxon>
        <taxon>Pentapetalae</taxon>
        <taxon>asterids</taxon>
        <taxon>Ericales</taxon>
        <taxon>Actinidiaceae</taxon>
        <taxon>Actinidia</taxon>
    </lineage>
</organism>
<dbReference type="InterPro" id="IPR013792">
    <property type="entry name" value="RNA3'P_cycl/enolpyr_Trfase_a/b"/>
</dbReference>
<dbReference type="InterPro" id="IPR023797">
    <property type="entry name" value="RNA3'_phos_cyclase_dom"/>
</dbReference>
<reference evidence="2 3" key="1">
    <citation type="submission" date="2019-07" db="EMBL/GenBank/DDBJ databases">
        <title>De Novo Assembly of kiwifruit Actinidia rufa.</title>
        <authorList>
            <person name="Sugita-Konishi S."/>
            <person name="Sato K."/>
            <person name="Mori E."/>
            <person name="Abe Y."/>
            <person name="Kisaki G."/>
            <person name="Hamano K."/>
            <person name="Suezawa K."/>
            <person name="Otani M."/>
            <person name="Fukuda T."/>
            <person name="Manabe T."/>
            <person name="Gomi K."/>
            <person name="Tabuchi M."/>
            <person name="Akimitsu K."/>
            <person name="Kataoka I."/>
        </authorList>
    </citation>
    <scope>NUCLEOTIDE SEQUENCE [LARGE SCALE GENOMIC DNA]</scope>
    <source>
        <strain evidence="3">cv. Fuchu</strain>
    </source>
</reference>
<feature type="domain" description="RNA 3'-terminal phosphate cyclase" evidence="1">
    <location>
        <begin position="10"/>
        <end position="61"/>
    </location>
</feature>
<evidence type="ECO:0000313" key="3">
    <source>
        <dbReference type="Proteomes" id="UP000585474"/>
    </source>
</evidence>
<name>A0A7J0EL74_9ERIC</name>
<dbReference type="EMBL" id="BJWL01000005">
    <property type="protein sequence ID" value="GFY87052.1"/>
    <property type="molecule type" value="Genomic_DNA"/>
</dbReference>
<evidence type="ECO:0000259" key="1">
    <source>
        <dbReference type="Pfam" id="PF01137"/>
    </source>
</evidence>
<comment type="caution">
    <text evidence="2">The sequence shown here is derived from an EMBL/GenBank/DDBJ whole genome shotgun (WGS) entry which is preliminary data.</text>
</comment>
<dbReference type="InterPro" id="IPR000228">
    <property type="entry name" value="RNA3'_term_phos_cyc"/>
</dbReference>
<dbReference type="SUPFAM" id="SSF55205">
    <property type="entry name" value="EPT/RTPC-like"/>
    <property type="match status" value="1"/>
</dbReference>
<proteinExistence type="predicted"/>
<keyword evidence="3" id="KW-1185">Reference proteome</keyword>
<accession>A0A7J0EL74</accession>
<protein>
    <recommendedName>
        <fullName evidence="1">RNA 3'-terminal phosphate cyclase domain-containing protein</fullName>
    </recommendedName>
</protein>
<dbReference type="Proteomes" id="UP000585474">
    <property type="component" value="Unassembled WGS sequence"/>
</dbReference>
<dbReference type="InterPro" id="IPR037136">
    <property type="entry name" value="RNA3'_phos_cyclase_dom_sf"/>
</dbReference>
<dbReference type="GO" id="GO:0000479">
    <property type="term" value="P:endonucleolytic cleavage of tricistronic rRNA transcript (SSU-rRNA, 5.8S rRNA, LSU-rRNA)"/>
    <property type="evidence" value="ECO:0007669"/>
    <property type="project" value="TreeGrafter"/>
</dbReference>
<dbReference type="GO" id="GO:0004521">
    <property type="term" value="F:RNA endonuclease activity"/>
    <property type="evidence" value="ECO:0007669"/>
    <property type="project" value="TreeGrafter"/>
</dbReference>
<dbReference type="AlphaFoldDB" id="A0A7J0EL74"/>
<dbReference type="OrthoDB" id="1705847at2759"/>
<dbReference type="Pfam" id="PF01137">
    <property type="entry name" value="RTC"/>
    <property type="match status" value="1"/>
</dbReference>
<dbReference type="PANTHER" id="PTHR11096:SF1">
    <property type="entry name" value="RNA 3'-TERMINAL PHOSPHATE CYCLASE-LIKE PROTEIN"/>
    <property type="match status" value="1"/>
</dbReference>
<dbReference type="Gene3D" id="3.65.10.20">
    <property type="entry name" value="RNA 3'-terminal phosphate cyclase domain"/>
    <property type="match status" value="1"/>
</dbReference>
<dbReference type="GO" id="GO:0005730">
    <property type="term" value="C:nucleolus"/>
    <property type="evidence" value="ECO:0007669"/>
    <property type="project" value="TreeGrafter"/>
</dbReference>